<proteinExistence type="predicted"/>
<dbReference type="AlphaFoldDB" id="A0A897MQQ1"/>
<dbReference type="Proteomes" id="UP000663586">
    <property type="component" value="Chromosome"/>
</dbReference>
<protein>
    <submittedName>
        <fullName evidence="1">Ferritin family protein</fullName>
    </submittedName>
</protein>
<sequence length="207" mass="22168">MTDDFDERVRSANETALSRLGSSKALYANTDGEMTETAVLTSAADRLHAASETVAGWVPQESNAAAAAAYDEFASEEASHYEDLLDKLDDHDPGAVPPAQEQLREADSTVERLGGLVGAALVAGKLTEQRTGFFVGEADPTTASTFRGYGDVLDEREERLLDLLDEVCADDGDWQAAEDAASTVIQAAYDEYTDRLEAMGVNPKPVC</sequence>
<name>A0A897MQQ1_9EURY</name>
<accession>A0A897MQQ1</accession>
<dbReference type="KEGG" id="hara:AArcS_0083"/>
<dbReference type="RefSeq" id="WP_238478455.1">
    <property type="nucleotide sequence ID" value="NZ_CP064786.1"/>
</dbReference>
<dbReference type="EMBL" id="CP064786">
    <property type="protein sequence ID" value="QSG01323.1"/>
    <property type="molecule type" value="Genomic_DNA"/>
</dbReference>
<reference evidence="1" key="1">
    <citation type="submission" date="2020-11" db="EMBL/GenBank/DDBJ databases">
        <title>Carbohydrate-dependent, anaerobic sulfur respiration: A novel catabolism in halophilic archaea.</title>
        <authorList>
            <person name="Sorokin D.Y."/>
            <person name="Messina E."/>
            <person name="Smedile F."/>
            <person name="La Cono V."/>
            <person name="Hallsworth J.E."/>
            <person name="Yakimov M.M."/>
        </authorList>
    </citation>
    <scope>NUCLEOTIDE SEQUENCE</scope>
    <source>
        <strain evidence="1">AArc-S</strain>
    </source>
</reference>
<dbReference type="GeneID" id="70683470"/>
<gene>
    <name evidence="1" type="ORF">AArcS_0083</name>
</gene>
<organism evidence="1 2">
    <name type="scientific">Natranaeroarchaeum sulfidigenes</name>
    <dbReference type="NCBI Taxonomy" id="2784880"/>
    <lineage>
        <taxon>Archaea</taxon>
        <taxon>Methanobacteriati</taxon>
        <taxon>Methanobacteriota</taxon>
        <taxon>Stenosarchaea group</taxon>
        <taxon>Halobacteria</taxon>
        <taxon>Halobacteriales</taxon>
        <taxon>Natronoarchaeaceae</taxon>
        <taxon>Natranaeroarchaeum</taxon>
    </lineage>
</organism>
<keyword evidence="2" id="KW-1185">Reference proteome</keyword>
<evidence type="ECO:0000313" key="1">
    <source>
        <dbReference type="EMBL" id="QSG01323.1"/>
    </source>
</evidence>
<evidence type="ECO:0000313" key="2">
    <source>
        <dbReference type="Proteomes" id="UP000663586"/>
    </source>
</evidence>